<organism evidence="1 2">
    <name type="scientific">Aspergillus indologenus CBS 114.80</name>
    <dbReference type="NCBI Taxonomy" id="1450541"/>
    <lineage>
        <taxon>Eukaryota</taxon>
        <taxon>Fungi</taxon>
        <taxon>Dikarya</taxon>
        <taxon>Ascomycota</taxon>
        <taxon>Pezizomycotina</taxon>
        <taxon>Eurotiomycetes</taxon>
        <taxon>Eurotiomycetidae</taxon>
        <taxon>Eurotiales</taxon>
        <taxon>Aspergillaceae</taxon>
        <taxon>Aspergillus</taxon>
        <taxon>Aspergillus subgen. Circumdati</taxon>
    </lineage>
</organism>
<dbReference type="AlphaFoldDB" id="A0A2V5IEK7"/>
<sequence>MEKTLLVHDSCVPPIFIRRMIWSEGASTPHSLTHALTHYCIIDRIWPEVHDVKSGLATFGASPFWELGVFPFGRIGRDSGRFLPFGSRLRDGSTRCTLSAAGFCSVDTVGEQILAGGPRMGVVDVEPSHCIHCIHCITPCG</sequence>
<gene>
    <name evidence="1" type="ORF">BP00DRAFT_55141</name>
</gene>
<protein>
    <recommendedName>
        <fullName evidence="3">4Fe-4S ferredoxin-type domain-containing protein</fullName>
    </recommendedName>
</protein>
<proteinExistence type="predicted"/>
<name>A0A2V5IEK7_9EURO</name>
<evidence type="ECO:0008006" key="3">
    <source>
        <dbReference type="Google" id="ProtNLM"/>
    </source>
</evidence>
<reference evidence="1 2" key="1">
    <citation type="submission" date="2018-02" db="EMBL/GenBank/DDBJ databases">
        <title>The genomes of Aspergillus section Nigri reveals drivers in fungal speciation.</title>
        <authorList>
            <consortium name="DOE Joint Genome Institute"/>
            <person name="Vesth T.C."/>
            <person name="Nybo J."/>
            <person name="Theobald S."/>
            <person name="Brandl J."/>
            <person name="Frisvad J.C."/>
            <person name="Nielsen K.F."/>
            <person name="Lyhne E.K."/>
            <person name="Kogle M.E."/>
            <person name="Kuo A."/>
            <person name="Riley R."/>
            <person name="Clum A."/>
            <person name="Nolan M."/>
            <person name="Lipzen A."/>
            <person name="Salamov A."/>
            <person name="Henrissat B."/>
            <person name="Wiebenga A."/>
            <person name="De vries R.P."/>
            <person name="Grigoriev I.V."/>
            <person name="Mortensen U.H."/>
            <person name="Andersen M.R."/>
            <person name="Baker S.E."/>
        </authorList>
    </citation>
    <scope>NUCLEOTIDE SEQUENCE [LARGE SCALE GENOMIC DNA]</scope>
    <source>
        <strain evidence="1 2">CBS 114.80</strain>
    </source>
</reference>
<keyword evidence="2" id="KW-1185">Reference proteome</keyword>
<evidence type="ECO:0000313" key="1">
    <source>
        <dbReference type="EMBL" id="PYI34521.1"/>
    </source>
</evidence>
<dbReference type="EMBL" id="KZ825475">
    <property type="protein sequence ID" value="PYI34521.1"/>
    <property type="molecule type" value="Genomic_DNA"/>
</dbReference>
<dbReference type="Proteomes" id="UP000248817">
    <property type="component" value="Unassembled WGS sequence"/>
</dbReference>
<evidence type="ECO:0000313" key="2">
    <source>
        <dbReference type="Proteomes" id="UP000248817"/>
    </source>
</evidence>
<accession>A0A2V5IEK7</accession>